<dbReference type="RefSeq" id="XP_047783423.1">
    <property type="nucleotide sequence ID" value="XM_047919861.1"/>
</dbReference>
<reference evidence="2 3" key="1">
    <citation type="journal article" date="2021" name="Environ. Microbiol.">
        <title>Gene family expansions and transcriptome signatures uncover fungal adaptations to wood decay.</title>
        <authorList>
            <person name="Hage H."/>
            <person name="Miyauchi S."/>
            <person name="Viragh M."/>
            <person name="Drula E."/>
            <person name="Min B."/>
            <person name="Chaduli D."/>
            <person name="Navarro D."/>
            <person name="Favel A."/>
            <person name="Norest M."/>
            <person name="Lesage-Meessen L."/>
            <person name="Balint B."/>
            <person name="Merenyi Z."/>
            <person name="de Eugenio L."/>
            <person name="Morin E."/>
            <person name="Martinez A.T."/>
            <person name="Baldrian P."/>
            <person name="Stursova M."/>
            <person name="Martinez M.J."/>
            <person name="Novotny C."/>
            <person name="Magnuson J.K."/>
            <person name="Spatafora J.W."/>
            <person name="Maurice S."/>
            <person name="Pangilinan J."/>
            <person name="Andreopoulos W."/>
            <person name="LaButti K."/>
            <person name="Hundley H."/>
            <person name="Na H."/>
            <person name="Kuo A."/>
            <person name="Barry K."/>
            <person name="Lipzen A."/>
            <person name="Henrissat B."/>
            <person name="Riley R."/>
            <person name="Ahrendt S."/>
            <person name="Nagy L.G."/>
            <person name="Grigoriev I.V."/>
            <person name="Martin F."/>
            <person name="Rosso M.N."/>
        </authorList>
    </citation>
    <scope>NUCLEOTIDE SEQUENCE [LARGE SCALE GENOMIC DNA]</scope>
    <source>
        <strain evidence="2 3">CIRM-BRFM 1785</strain>
    </source>
</reference>
<evidence type="ECO:0000313" key="3">
    <source>
        <dbReference type="Proteomes" id="UP000814176"/>
    </source>
</evidence>
<comment type="caution">
    <text evidence="2">The sequence shown here is derived from an EMBL/GenBank/DDBJ whole genome shotgun (WGS) entry which is preliminary data.</text>
</comment>
<gene>
    <name evidence="2" type="ORF">C8Q71DRAFT_691010</name>
</gene>
<evidence type="ECO:0000256" key="1">
    <source>
        <dbReference type="SAM" id="MobiDB-lite"/>
    </source>
</evidence>
<feature type="region of interest" description="Disordered" evidence="1">
    <location>
        <begin position="157"/>
        <end position="184"/>
    </location>
</feature>
<dbReference type="InterPro" id="IPR011009">
    <property type="entry name" value="Kinase-like_dom_sf"/>
</dbReference>
<dbReference type="GeneID" id="72000593"/>
<organism evidence="2 3">
    <name type="scientific">Rhodofomes roseus</name>
    <dbReference type="NCBI Taxonomy" id="34475"/>
    <lineage>
        <taxon>Eukaryota</taxon>
        <taxon>Fungi</taxon>
        <taxon>Dikarya</taxon>
        <taxon>Basidiomycota</taxon>
        <taxon>Agaricomycotina</taxon>
        <taxon>Agaricomycetes</taxon>
        <taxon>Polyporales</taxon>
        <taxon>Rhodofomes</taxon>
    </lineage>
</organism>
<keyword evidence="3" id="KW-1185">Reference proteome</keyword>
<feature type="non-terminal residue" evidence="2">
    <location>
        <position position="284"/>
    </location>
</feature>
<feature type="compositionally biased region" description="Basic and acidic residues" evidence="1">
    <location>
        <begin position="157"/>
        <end position="173"/>
    </location>
</feature>
<evidence type="ECO:0000313" key="2">
    <source>
        <dbReference type="EMBL" id="KAH9842376.1"/>
    </source>
</evidence>
<dbReference type="EMBL" id="JADCUA010000002">
    <property type="protein sequence ID" value="KAH9842376.1"/>
    <property type="molecule type" value="Genomic_DNA"/>
</dbReference>
<name>A0ABQ8KTL2_9APHY</name>
<dbReference type="SUPFAM" id="SSF56112">
    <property type="entry name" value="Protein kinase-like (PK-like)"/>
    <property type="match status" value="1"/>
</dbReference>
<evidence type="ECO:0008006" key="4">
    <source>
        <dbReference type="Google" id="ProtNLM"/>
    </source>
</evidence>
<protein>
    <recommendedName>
        <fullName evidence="4">Protein kinase domain-containing protein</fullName>
    </recommendedName>
</protein>
<dbReference type="Proteomes" id="UP000814176">
    <property type="component" value="Unassembled WGS sequence"/>
</dbReference>
<sequence length="284" mass="32238">IFSTVTLRGTHLLGPITLSRRESFPSRQFDFTIEECVNRPDWSAVEPPQNSGHLSLELGERIGGGRSAVVYSVKVIPDAPHTDDSRNLDLCVKVARPNRCRSLAREAWVYEQLIEGVAQGVITPRSYGFFATELVPEQLPFPLWSGEDYYMDAPSKHWEEDDPTRDDQMHDDCPEAEQCADPPPGARELSPWVDWRPNPDAPLLSILVMARGGLKFSLVEDDKDPSNQEDVKQILDDLSSCHLLHSDLRASNVIRAPRDTHECQRHKRVHRWNIIDLVWTAIDD</sequence>
<feature type="non-terminal residue" evidence="2">
    <location>
        <position position="1"/>
    </location>
</feature>
<proteinExistence type="predicted"/>
<accession>A0ABQ8KTL2</accession>